<dbReference type="PANTHER" id="PTHR48100:SF1">
    <property type="entry name" value="HISTIDINE PHOSPHATASE FAMILY PROTEIN-RELATED"/>
    <property type="match status" value="1"/>
</dbReference>
<evidence type="ECO:0000313" key="2">
    <source>
        <dbReference type="EMBL" id="RDH81483.1"/>
    </source>
</evidence>
<dbReference type="InterPro" id="IPR013078">
    <property type="entry name" value="His_Pase_superF_clade-1"/>
</dbReference>
<protein>
    <submittedName>
        <fullName evidence="2">Histidine phosphatase family protein</fullName>
    </submittedName>
</protein>
<feature type="compositionally biased region" description="Basic and acidic residues" evidence="1">
    <location>
        <begin position="8"/>
        <end position="18"/>
    </location>
</feature>
<dbReference type="SUPFAM" id="SSF53254">
    <property type="entry name" value="Phosphoglycerate mutase-like"/>
    <property type="match status" value="1"/>
</dbReference>
<dbReference type="PANTHER" id="PTHR48100">
    <property type="entry name" value="BROAD-SPECIFICITY PHOSPHATASE YOR283W-RELATED"/>
    <property type="match status" value="1"/>
</dbReference>
<proteinExistence type="predicted"/>
<comment type="caution">
    <text evidence="2">The sequence shown here is derived from an EMBL/GenBank/DDBJ whole genome shotgun (WGS) entry which is preliminary data.</text>
</comment>
<accession>A0A370D9B3</accession>
<sequence>MSETQIDIIRHGEPEGGRRYRGSSIDDPLSKIGWQQMWDAVPEKPPWEHIITSPLSRCLKFSEALADTMSIDFSVVENLKEIGFGSWEGRTPEDIKNLEGDALEKFLLDPVNNRPEGAEPLDDFANRIWTVYEDIAEQYHGQHVLVVAHAGVIRAITSSILGMALDDVYSRLKIEYAAVSTTRISAGKKPVMVLT</sequence>
<dbReference type="SMART" id="SM00855">
    <property type="entry name" value="PGAM"/>
    <property type="match status" value="1"/>
</dbReference>
<dbReference type="InterPro" id="IPR050275">
    <property type="entry name" value="PGM_Phosphatase"/>
</dbReference>
<dbReference type="PIRSF" id="PIRSF000709">
    <property type="entry name" value="6PFK_2-Ptase"/>
    <property type="match status" value="1"/>
</dbReference>
<dbReference type="EMBL" id="QFXC01000013">
    <property type="protein sequence ID" value="RDH81483.1"/>
    <property type="molecule type" value="Genomic_DNA"/>
</dbReference>
<evidence type="ECO:0000256" key="1">
    <source>
        <dbReference type="SAM" id="MobiDB-lite"/>
    </source>
</evidence>
<evidence type="ECO:0000313" key="3">
    <source>
        <dbReference type="Proteomes" id="UP000254266"/>
    </source>
</evidence>
<dbReference type="Gene3D" id="3.40.50.1240">
    <property type="entry name" value="Phosphoglycerate mutase-like"/>
    <property type="match status" value="1"/>
</dbReference>
<name>A0A370D9B3_9GAMM</name>
<dbReference type="Proteomes" id="UP000254266">
    <property type="component" value="Unassembled WGS sequence"/>
</dbReference>
<gene>
    <name evidence="2" type="ORF">DIZ80_15500</name>
</gene>
<dbReference type="GO" id="GO:0016791">
    <property type="term" value="F:phosphatase activity"/>
    <property type="evidence" value="ECO:0007669"/>
    <property type="project" value="TreeGrafter"/>
</dbReference>
<reference evidence="2 3" key="1">
    <citation type="journal article" date="2018" name="ISME J.">
        <title>Endosymbiont genomes yield clues of tubeworm success.</title>
        <authorList>
            <person name="Li Y."/>
            <person name="Liles M.R."/>
            <person name="Halanych K.M."/>
        </authorList>
    </citation>
    <scope>NUCLEOTIDE SEQUENCE [LARGE SCALE GENOMIC DNA]</scope>
    <source>
        <strain evidence="2">A1464</strain>
    </source>
</reference>
<dbReference type="InterPro" id="IPR029033">
    <property type="entry name" value="His_PPase_superfam"/>
</dbReference>
<dbReference type="AlphaFoldDB" id="A0A370D9B3"/>
<keyword evidence="3" id="KW-1185">Reference proteome</keyword>
<dbReference type="CDD" id="cd07067">
    <property type="entry name" value="HP_PGM_like"/>
    <property type="match status" value="1"/>
</dbReference>
<feature type="region of interest" description="Disordered" evidence="1">
    <location>
        <begin position="1"/>
        <end position="22"/>
    </location>
</feature>
<organism evidence="2 3">
    <name type="scientific">endosymbiont of Galathealinum brachiosum</name>
    <dbReference type="NCBI Taxonomy" id="2200906"/>
    <lineage>
        <taxon>Bacteria</taxon>
        <taxon>Pseudomonadati</taxon>
        <taxon>Pseudomonadota</taxon>
        <taxon>Gammaproteobacteria</taxon>
        <taxon>sulfur-oxidizing symbionts</taxon>
    </lineage>
</organism>
<dbReference type="Pfam" id="PF00300">
    <property type="entry name" value="His_Phos_1"/>
    <property type="match status" value="1"/>
</dbReference>
<dbReference type="GO" id="GO:0005737">
    <property type="term" value="C:cytoplasm"/>
    <property type="evidence" value="ECO:0007669"/>
    <property type="project" value="TreeGrafter"/>
</dbReference>